<dbReference type="GO" id="GO:0016747">
    <property type="term" value="F:acyltransferase activity, transferring groups other than amino-acyl groups"/>
    <property type="evidence" value="ECO:0007669"/>
    <property type="project" value="InterPro"/>
</dbReference>
<feature type="domain" description="N-acetyltransferase" evidence="1">
    <location>
        <begin position="11"/>
        <end position="180"/>
    </location>
</feature>
<dbReference type="InterPro" id="IPR000182">
    <property type="entry name" value="GNAT_dom"/>
</dbReference>
<evidence type="ECO:0000259" key="1">
    <source>
        <dbReference type="PROSITE" id="PS51186"/>
    </source>
</evidence>
<dbReference type="EMBL" id="DVNJ01000008">
    <property type="protein sequence ID" value="HIU62535.1"/>
    <property type="molecule type" value="Genomic_DNA"/>
</dbReference>
<gene>
    <name evidence="2" type="ORF">IAB07_02035</name>
</gene>
<name>A0A9D1MLU2_9FIRM</name>
<sequence>MIKTVYKAGELEIFKADGGDLPAVSAFLNEGRNALRRIEFFYPYTEEELKSVLENGCFLCAADGDKIAGTFALDTDEKYGAQLAERIAECTKGRIAPRFAFETSGLMVAEKYRRRCIAGALADAVIAEAQKRVRGHYLCGVVQAENTASISVFFSRGFVLAGVYSMGGEYDFVYLTRPASAGFDLRAQVKARVPFRDVEGHHARLADGLVGTGIREGEIEYSDFEEIYSNYSSCNLS</sequence>
<protein>
    <submittedName>
        <fullName evidence="2">GNAT family N-acetyltransferase</fullName>
    </submittedName>
</protein>
<organism evidence="2 3">
    <name type="scientific">Candidatus Caccalectryoclostridium excrementigallinarum</name>
    <dbReference type="NCBI Taxonomy" id="2840710"/>
    <lineage>
        <taxon>Bacteria</taxon>
        <taxon>Bacillati</taxon>
        <taxon>Bacillota</taxon>
        <taxon>Clostridia</taxon>
        <taxon>Christensenellales</taxon>
        <taxon>Christensenellaceae</taxon>
        <taxon>Christensenellaceae incertae sedis</taxon>
        <taxon>Candidatus Caccalectryoclostridium</taxon>
    </lineage>
</organism>
<comment type="caution">
    <text evidence="2">The sequence shown here is derived from an EMBL/GenBank/DDBJ whole genome shotgun (WGS) entry which is preliminary data.</text>
</comment>
<reference evidence="2" key="2">
    <citation type="journal article" date="2021" name="PeerJ">
        <title>Extensive microbial diversity within the chicken gut microbiome revealed by metagenomics and culture.</title>
        <authorList>
            <person name="Gilroy R."/>
            <person name="Ravi A."/>
            <person name="Getino M."/>
            <person name="Pursley I."/>
            <person name="Horton D.L."/>
            <person name="Alikhan N.F."/>
            <person name="Baker D."/>
            <person name="Gharbi K."/>
            <person name="Hall N."/>
            <person name="Watson M."/>
            <person name="Adriaenssens E.M."/>
            <person name="Foster-Nyarko E."/>
            <person name="Jarju S."/>
            <person name="Secka A."/>
            <person name="Antonio M."/>
            <person name="Oren A."/>
            <person name="Chaudhuri R.R."/>
            <person name="La Ragione R."/>
            <person name="Hildebrand F."/>
            <person name="Pallen M.J."/>
        </authorList>
    </citation>
    <scope>NUCLEOTIDE SEQUENCE</scope>
    <source>
        <strain evidence="2">9366</strain>
    </source>
</reference>
<dbReference type="InterPro" id="IPR016181">
    <property type="entry name" value="Acyl_CoA_acyltransferase"/>
</dbReference>
<evidence type="ECO:0000313" key="2">
    <source>
        <dbReference type="EMBL" id="HIU62535.1"/>
    </source>
</evidence>
<proteinExistence type="predicted"/>
<reference evidence="2" key="1">
    <citation type="submission" date="2020-10" db="EMBL/GenBank/DDBJ databases">
        <authorList>
            <person name="Gilroy R."/>
        </authorList>
    </citation>
    <scope>NUCLEOTIDE SEQUENCE</scope>
    <source>
        <strain evidence="2">9366</strain>
    </source>
</reference>
<dbReference type="Pfam" id="PF00583">
    <property type="entry name" value="Acetyltransf_1"/>
    <property type="match status" value="1"/>
</dbReference>
<evidence type="ECO:0000313" key="3">
    <source>
        <dbReference type="Proteomes" id="UP000824145"/>
    </source>
</evidence>
<accession>A0A9D1MLU2</accession>
<dbReference type="Proteomes" id="UP000824145">
    <property type="component" value="Unassembled WGS sequence"/>
</dbReference>
<dbReference type="Gene3D" id="3.40.630.30">
    <property type="match status" value="1"/>
</dbReference>
<dbReference type="PROSITE" id="PS51186">
    <property type="entry name" value="GNAT"/>
    <property type="match status" value="1"/>
</dbReference>
<dbReference type="AlphaFoldDB" id="A0A9D1MLU2"/>
<dbReference type="SUPFAM" id="SSF55729">
    <property type="entry name" value="Acyl-CoA N-acyltransferases (Nat)"/>
    <property type="match status" value="1"/>
</dbReference>